<dbReference type="Pfam" id="PF03070">
    <property type="entry name" value="TENA_THI-4"/>
    <property type="match status" value="1"/>
</dbReference>
<feature type="domain" description="Thiaminase-2/PQQC" evidence="2">
    <location>
        <begin position="9"/>
        <end position="208"/>
    </location>
</feature>
<dbReference type="Gene3D" id="1.20.910.10">
    <property type="entry name" value="Heme oxygenase-like"/>
    <property type="match status" value="1"/>
</dbReference>
<dbReference type="Proteomes" id="UP000003994">
    <property type="component" value="Unassembled WGS sequence"/>
</dbReference>
<dbReference type="GO" id="GO:0005829">
    <property type="term" value="C:cytosol"/>
    <property type="evidence" value="ECO:0007669"/>
    <property type="project" value="TreeGrafter"/>
</dbReference>
<dbReference type="InterPro" id="IPR004305">
    <property type="entry name" value="Thiaminase-2/PQQC"/>
</dbReference>
<dbReference type="eggNOG" id="COG0819">
    <property type="taxonomic scope" value="Bacteria"/>
</dbReference>
<protein>
    <recommendedName>
        <fullName evidence="2">Thiaminase-2/PQQC domain-containing protein</fullName>
    </recommendedName>
</protein>
<keyword evidence="4" id="KW-1185">Reference proteome</keyword>
<dbReference type="EMBL" id="AGWQ01000003">
    <property type="protein sequence ID" value="EJZ87678.1"/>
    <property type="molecule type" value="Genomic_DNA"/>
</dbReference>
<dbReference type="InterPro" id="IPR050967">
    <property type="entry name" value="Thiamine_Salvage_TenA"/>
</dbReference>
<dbReference type="InterPro" id="IPR016084">
    <property type="entry name" value="Haem_Oase-like_multi-hlx"/>
</dbReference>
<name>K0YVT7_9ACTO</name>
<evidence type="ECO:0000313" key="4">
    <source>
        <dbReference type="Proteomes" id="UP000003994"/>
    </source>
</evidence>
<dbReference type="PANTHER" id="PTHR43198:SF2">
    <property type="entry name" value="SI:CH1073-67J19.1-RELATED"/>
    <property type="match status" value="1"/>
</dbReference>
<dbReference type="AlphaFoldDB" id="K0YVT7"/>
<dbReference type="HOGENOM" id="CLU_077537_3_0_11"/>
<comment type="pathway">
    <text evidence="1">Cofactor biosynthesis; thiamine diphosphate biosynthesis.</text>
</comment>
<sequence>MFTDELWEEIAPIKKAIDQGQFVRGLGDGSLSQDKFNYYMVQDALYLAAYAKALAGLATFAHDPDDLVFWAEASANSIKVERELHASHVDVMAAATPSPTCRAYSDFLAAQLASGEYGIAAAAVLPCFWIYQVVGTELLDTAGDLEKHPYGDWIGMYANPVFAEETKIVRGIVDRVAEGVVELQRQRMRDAFVQASRYEWMFWDAAWRMETWPI</sequence>
<evidence type="ECO:0000256" key="1">
    <source>
        <dbReference type="ARBA" id="ARBA00004948"/>
    </source>
</evidence>
<evidence type="ECO:0000259" key="2">
    <source>
        <dbReference type="Pfam" id="PF03070"/>
    </source>
</evidence>
<gene>
    <name evidence="3" type="ORF">HMPREF9241_00306</name>
</gene>
<comment type="caution">
    <text evidence="3">The sequence shown here is derived from an EMBL/GenBank/DDBJ whole genome shotgun (WGS) entry which is preliminary data.</text>
</comment>
<dbReference type="CDD" id="cd19365">
    <property type="entry name" value="TenA_C-like"/>
    <property type="match status" value="1"/>
</dbReference>
<dbReference type="PATRIC" id="fig|883077.3.peg.293"/>
<dbReference type="STRING" id="883077.HMPREF9241_00306"/>
<evidence type="ECO:0000313" key="3">
    <source>
        <dbReference type="EMBL" id="EJZ87678.1"/>
    </source>
</evidence>
<proteinExistence type="predicted"/>
<dbReference type="PANTHER" id="PTHR43198">
    <property type="entry name" value="BIFUNCTIONAL TH2 PROTEIN"/>
    <property type="match status" value="1"/>
</dbReference>
<organism evidence="3 4">
    <name type="scientific">Schaalia turicensis ACS-279-V-Col4</name>
    <dbReference type="NCBI Taxonomy" id="883077"/>
    <lineage>
        <taxon>Bacteria</taxon>
        <taxon>Bacillati</taxon>
        <taxon>Actinomycetota</taxon>
        <taxon>Actinomycetes</taxon>
        <taxon>Actinomycetales</taxon>
        <taxon>Actinomycetaceae</taxon>
        <taxon>Schaalia</taxon>
    </lineage>
</organism>
<reference evidence="3 4" key="1">
    <citation type="submission" date="2012-07" db="EMBL/GenBank/DDBJ databases">
        <title>The Genome Sequence of Actinomyces turicensis ACS-279-V-COL4.</title>
        <authorList>
            <consortium name="The Broad Institute Genome Sequencing Platform"/>
            <person name="Earl A."/>
            <person name="Ward D."/>
            <person name="Feldgarden M."/>
            <person name="Gevers D."/>
            <person name="Saerens B."/>
            <person name="Vaneechoutte M."/>
            <person name="Walker B."/>
            <person name="Young S.K."/>
            <person name="Zeng Q."/>
            <person name="Gargeya S."/>
            <person name="Fitzgerald M."/>
            <person name="Haas B."/>
            <person name="Abouelleil A."/>
            <person name="Alvarado L."/>
            <person name="Arachchi H.M."/>
            <person name="Berlin A."/>
            <person name="Chapman S.B."/>
            <person name="Goldberg J."/>
            <person name="Griggs A."/>
            <person name="Gujja S."/>
            <person name="Hansen M."/>
            <person name="Howarth C."/>
            <person name="Imamovic A."/>
            <person name="Larimer J."/>
            <person name="McCowen C."/>
            <person name="Montmayeur A."/>
            <person name="Murphy C."/>
            <person name="Neiman D."/>
            <person name="Pearson M."/>
            <person name="Priest M."/>
            <person name="Roberts A."/>
            <person name="Saif S."/>
            <person name="Shea T."/>
            <person name="Sisk P."/>
            <person name="Sykes S."/>
            <person name="Wortman J."/>
            <person name="Nusbaum C."/>
            <person name="Birren B."/>
        </authorList>
    </citation>
    <scope>NUCLEOTIDE SEQUENCE [LARGE SCALE GENOMIC DNA]</scope>
    <source>
        <strain evidence="3 4">ACS-279-V-Col4</strain>
    </source>
</reference>
<accession>K0YVT7</accession>
<dbReference type="SUPFAM" id="SSF48613">
    <property type="entry name" value="Heme oxygenase-like"/>
    <property type="match status" value="1"/>
</dbReference>